<dbReference type="EMBL" id="CAUYUJ010016168">
    <property type="protein sequence ID" value="CAK0862501.1"/>
    <property type="molecule type" value="Genomic_DNA"/>
</dbReference>
<dbReference type="Proteomes" id="UP001189429">
    <property type="component" value="Unassembled WGS sequence"/>
</dbReference>
<accession>A0ABN9URS3</accession>
<protein>
    <submittedName>
        <fullName evidence="2">Uncharacterized protein</fullName>
    </submittedName>
</protein>
<evidence type="ECO:0000313" key="2">
    <source>
        <dbReference type="EMBL" id="CAK0862501.1"/>
    </source>
</evidence>
<evidence type="ECO:0000256" key="1">
    <source>
        <dbReference type="SAM" id="MobiDB-lite"/>
    </source>
</evidence>
<evidence type="ECO:0000313" key="3">
    <source>
        <dbReference type="Proteomes" id="UP001189429"/>
    </source>
</evidence>
<sequence>MEPIPPPNPNFGSSGWLGVVWQVVSEARGLRVGAVRGRPGRAPDRRAAGPAGRAHITWAREACVHLSLLEEGSPSAPAGSATSGSTSGPPCSREAPLSSRGSRPMPSALPRLDLTPPSDCQGHGRGVVRSVLRDLLLGQRARPGPRKLSSCGTPPAIAQAASRSRLAASLWQAARRGPARRAARRSSRTLLSAARLRPRRAASAGGEVVARCS</sequence>
<gene>
    <name evidence="2" type="ORF">PCOR1329_LOCUS50901</name>
</gene>
<feature type="compositionally biased region" description="Low complexity" evidence="1">
    <location>
        <begin position="72"/>
        <end position="90"/>
    </location>
</feature>
<feature type="region of interest" description="Disordered" evidence="1">
    <location>
        <begin position="71"/>
        <end position="125"/>
    </location>
</feature>
<keyword evidence="3" id="KW-1185">Reference proteome</keyword>
<reference evidence="2" key="1">
    <citation type="submission" date="2023-10" db="EMBL/GenBank/DDBJ databases">
        <authorList>
            <person name="Chen Y."/>
            <person name="Shah S."/>
            <person name="Dougan E. K."/>
            <person name="Thang M."/>
            <person name="Chan C."/>
        </authorList>
    </citation>
    <scope>NUCLEOTIDE SEQUENCE [LARGE SCALE GENOMIC DNA]</scope>
</reference>
<organism evidence="2 3">
    <name type="scientific">Prorocentrum cordatum</name>
    <dbReference type="NCBI Taxonomy" id="2364126"/>
    <lineage>
        <taxon>Eukaryota</taxon>
        <taxon>Sar</taxon>
        <taxon>Alveolata</taxon>
        <taxon>Dinophyceae</taxon>
        <taxon>Prorocentrales</taxon>
        <taxon>Prorocentraceae</taxon>
        <taxon>Prorocentrum</taxon>
    </lineage>
</organism>
<name>A0ABN9URS3_9DINO</name>
<comment type="caution">
    <text evidence="2">The sequence shown here is derived from an EMBL/GenBank/DDBJ whole genome shotgun (WGS) entry which is preliminary data.</text>
</comment>
<proteinExistence type="predicted"/>